<dbReference type="EMBL" id="SMAB01000012">
    <property type="protein sequence ID" value="TCS81517.1"/>
    <property type="molecule type" value="Genomic_DNA"/>
</dbReference>
<evidence type="ECO:0000256" key="8">
    <source>
        <dbReference type="ARBA" id="ARBA00023136"/>
    </source>
</evidence>
<dbReference type="GO" id="GO:0005886">
    <property type="term" value="C:plasma membrane"/>
    <property type="evidence" value="ECO:0007669"/>
    <property type="project" value="UniProtKB-SubCell"/>
</dbReference>
<accession>A0A4R3KE69</accession>
<keyword evidence="7 9" id="KW-1133">Transmembrane helix</keyword>
<dbReference type="PANTHER" id="PTHR33514:SF13">
    <property type="entry name" value="PROTEIN ABCI12, CHLOROPLASTIC"/>
    <property type="match status" value="1"/>
</dbReference>
<keyword evidence="5 9" id="KW-1003">Cell membrane</keyword>
<evidence type="ECO:0000256" key="1">
    <source>
        <dbReference type="ARBA" id="ARBA00004651"/>
    </source>
</evidence>
<comment type="function">
    <text evidence="9">Transmembrane (T) component of an energy-coupling factor (ECF) ABC-transporter complex. Unlike classic ABC transporters this ECF transporter provides the energy necessary to transport a number of different substrates.</text>
</comment>
<protein>
    <recommendedName>
        <fullName evidence="3 9">Energy-coupling factor transporter transmembrane protein EcfT</fullName>
        <shortName evidence="9">ECF transporter T component EcfT</shortName>
    </recommendedName>
</protein>
<feature type="transmembrane region" description="Helical" evidence="9">
    <location>
        <begin position="28"/>
        <end position="55"/>
    </location>
</feature>
<evidence type="ECO:0000256" key="7">
    <source>
        <dbReference type="ARBA" id="ARBA00022989"/>
    </source>
</evidence>
<dbReference type="InterPro" id="IPR003339">
    <property type="entry name" value="ABC/ECF_trnsptr_transmembrane"/>
</dbReference>
<dbReference type="GO" id="GO:0022857">
    <property type="term" value="F:transmembrane transporter activity"/>
    <property type="evidence" value="ECO:0007669"/>
    <property type="project" value="UniProtKB-UniRule"/>
</dbReference>
<evidence type="ECO:0000256" key="4">
    <source>
        <dbReference type="ARBA" id="ARBA00022448"/>
    </source>
</evidence>
<comment type="caution">
    <text evidence="10">The sequence shown here is derived from an EMBL/GenBank/DDBJ whole genome shotgun (WGS) entry which is preliminary data.</text>
</comment>
<comment type="similarity">
    <text evidence="2 9">Belongs to the energy-coupling factor EcfT family.</text>
</comment>
<evidence type="ECO:0000256" key="3">
    <source>
        <dbReference type="ARBA" id="ARBA00014042"/>
    </source>
</evidence>
<proteinExistence type="inferred from homology"/>
<organism evidence="10 11">
    <name type="scientific">Tepidibacillus fermentans</name>
    <dbReference type="NCBI Taxonomy" id="1281767"/>
    <lineage>
        <taxon>Bacteria</taxon>
        <taxon>Bacillati</taxon>
        <taxon>Bacillota</taxon>
        <taxon>Bacilli</taxon>
        <taxon>Bacillales</taxon>
        <taxon>Bacillaceae</taxon>
        <taxon>Tepidibacillus</taxon>
    </lineage>
</organism>
<reference evidence="10 11" key="1">
    <citation type="submission" date="2019-03" db="EMBL/GenBank/DDBJ databases">
        <title>Genomic Encyclopedia of Type Strains, Phase IV (KMG-IV): sequencing the most valuable type-strain genomes for metagenomic binning, comparative biology and taxonomic classification.</title>
        <authorList>
            <person name="Goeker M."/>
        </authorList>
    </citation>
    <scope>NUCLEOTIDE SEQUENCE [LARGE SCALE GENOMIC DNA]</scope>
    <source>
        <strain evidence="10 11">DSM 23802</strain>
    </source>
</reference>
<comment type="subcellular location">
    <subcellularLocation>
        <location evidence="1 9">Cell membrane</location>
        <topology evidence="1 9">Multi-pass membrane protein</topology>
    </subcellularLocation>
</comment>
<sequence>MSFSEYLTIGQYIPTHSFLHRLDPRSKLLFVFIYIIVVFFIRDYWGYLLLFLFILVGMIISKIPFSYYWKGLIPILGLILFTIILHLTMTKGGAIYFQWKWFTIYENGVYQAGFVSIRLLLLVFVATMLTHTTSPIDLTMGLEKLMLPLKKFRVPVHELALMMSISLRFIPTLLDETEKIIKAQKARGANFETGPIHRRLLTMVSIVIPLLISAFKRADELATAMEARGYRGEKGRTRLRTITFSWRDLLFFLVFGFVLILLWFLRN</sequence>
<evidence type="ECO:0000313" key="10">
    <source>
        <dbReference type="EMBL" id="TCS81517.1"/>
    </source>
</evidence>
<evidence type="ECO:0000256" key="5">
    <source>
        <dbReference type="ARBA" id="ARBA00022475"/>
    </source>
</evidence>
<feature type="transmembrane region" description="Helical" evidence="9">
    <location>
        <begin position="196"/>
        <end position="215"/>
    </location>
</feature>
<dbReference type="Proteomes" id="UP000295788">
    <property type="component" value="Unassembled WGS sequence"/>
</dbReference>
<dbReference type="CDD" id="cd16914">
    <property type="entry name" value="EcfT"/>
    <property type="match status" value="1"/>
</dbReference>
<dbReference type="RefSeq" id="WP_132769171.1">
    <property type="nucleotide sequence ID" value="NZ_SMAB01000012.1"/>
</dbReference>
<evidence type="ECO:0000313" key="11">
    <source>
        <dbReference type="Proteomes" id="UP000295788"/>
    </source>
</evidence>
<evidence type="ECO:0000256" key="2">
    <source>
        <dbReference type="ARBA" id="ARBA00005660"/>
    </source>
</evidence>
<dbReference type="AlphaFoldDB" id="A0A4R3KE69"/>
<comment type="subunit">
    <text evidence="9">Forms a stable energy-coupling factor (ECF) transporter complex composed of 2 membrane-embedded substrate-binding proteins (S component), 2 ATP-binding proteins (A component) and 2 transmembrane proteins (T component).</text>
</comment>
<dbReference type="OrthoDB" id="8075495at2"/>
<name>A0A4R3KE69_9BACI</name>
<dbReference type="HAMAP" id="MF_01461">
    <property type="entry name" value="EcfT"/>
    <property type="match status" value="1"/>
</dbReference>
<keyword evidence="11" id="KW-1185">Reference proteome</keyword>
<keyword evidence="8 9" id="KW-0472">Membrane</keyword>
<feature type="transmembrane region" description="Helical" evidence="9">
    <location>
        <begin position="244"/>
        <end position="265"/>
    </location>
</feature>
<feature type="transmembrane region" description="Helical" evidence="9">
    <location>
        <begin position="109"/>
        <end position="131"/>
    </location>
</feature>
<keyword evidence="6 9" id="KW-0812">Transmembrane</keyword>
<dbReference type="InterPro" id="IPR024919">
    <property type="entry name" value="EcfT"/>
</dbReference>
<evidence type="ECO:0000256" key="6">
    <source>
        <dbReference type="ARBA" id="ARBA00022692"/>
    </source>
</evidence>
<dbReference type="Pfam" id="PF02361">
    <property type="entry name" value="CbiQ"/>
    <property type="match status" value="1"/>
</dbReference>
<gene>
    <name evidence="9" type="primary">ecfT</name>
    <name evidence="10" type="ORF">EDD72_11211</name>
</gene>
<keyword evidence="4 9" id="KW-0813">Transport</keyword>
<dbReference type="PANTHER" id="PTHR33514">
    <property type="entry name" value="PROTEIN ABCI12, CHLOROPLASTIC"/>
    <property type="match status" value="1"/>
</dbReference>
<feature type="transmembrane region" description="Helical" evidence="9">
    <location>
        <begin position="67"/>
        <end position="89"/>
    </location>
</feature>
<evidence type="ECO:0000256" key="9">
    <source>
        <dbReference type="HAMAP-Rule" id="MF_01461"/>
    </source>
</evidence>